<protein>
    <submittedName>
        <fullName evidence="2">Uncharacterized protein</fullName>
    </submittedName>
</protein>
<evidence type="ECO:0000313" key="3">
    <source>
        <dbReference type="Proteomes" id="UP000177958"/>
    </source>
</evidence>
<comment type="caution">
    <text evidence="2">The sequence shown here is derived from an EMBL/GenBank/DDBJ whole genome shotgun (WGS) entry which is preliminary data.</text>
</comment>
<name>A0A1F6D7Y2_9BACT</name>
<dbReference type="AlphaFoldDB" id="A0A1F6D7Y2"/>
<dbReference type="EMBL" id="MFKX01000021">
    <property type="protein sequence ID" value="OGG57538.1"/>
    <property type="molecule type" value="Genomic_DNA"/>
</dbReference>
<feature type="transmembrane region" description="Helical" evidence="1">
    <location>
        <begin position="32"/>
        <end position="52"/>
    </location>
</feature>
<organism evidence="2 3">
    <name type="scientific">Candidatus Kaiserbacteria bacterium RIFCSPHIGHO2_01_FULL_55_17</name>
    <dbReference type="NCBI Taxonomy" id="1798484"/>
    <lineage>
        <taxon>Bacteria</taxon>
        <taxon>Candidatus Kaiseribacteriota</taxon>
    </lineage>
</organism>
<keyword evidence="1" id="KW-0472">Membrane</keyword>
<evidence type="ECO:0000313" key="2">
    <source>
        <dbReference type="EMBL" id="OGG57538.1"/>
    </source>
</evidence>
<sequence length="62" mass="6389">MRHRRDYADVSGLEGEPSNVGFLGAKGITGPLELLITASGGIGFGLLAVGLLQPDNIAWPLG</sequence>
<accession>A0A1F6D7Y2</accession>
<evidence type="ECO:0000256" key="1">
    <source>
        <dbReference type="SAM" id="Phobius"/>
    </source>
</evidence>
<keyword evidence="1" id="KW-1133">Transmembrane helix</keyword>
<gene>
    <name evidence="2" type="ORF">A2853_01570</name>
</gene>
<keyword evidence="1" id="KW-0812">Transmembrane</keyword>
<proteinExistence type="predicted"/>
<dbReference type="Proteomes" id="UP000177958">
    <property type="component" value="Unassembled WGS sequence"/>
</dbReference>
<reference evidence="2 3" key="1">
    <citation type="journal article" date="2016" name="Nat. Commun.">
        <title>Thousands of microbial genomes shed light on interconnected biogeochemical processes in an aquifer system.</title>
        <authorList>
            <person name="Anantharaman K."/>
            <person name="Brown C.T."/>
            <person name="Hug L.A."/>
            <person name="Sharon I."/>
            <person name="Castelle C.J."/>
            <person name="Probst A.J."/>
            <person name="Thomas B.C."/>
            <person name="Singh A."/>
            <person name="Wilkins M.J."/>
            <person name="Karaoz U."/>
            <person name="Brodie E.L."/>
            <person name="Williams K.H."/>
            <person name="Hubbard S.S."/>
            <person name="Banfield J.F."/>
        </authorList>
    </citation>
    <scope>NUCLEOTIDE SEQUENCE [LARGE SCALE GENOMIC DNA]</scope>
</reference>